<keyword evidence="3" id="KW-1185">Reference proteome</keyword>
<dbReference type="Proteomes" id="UP000831467">
    <property type="component" value="Chromosome"/>
</dbReference>
<dbReference type="Gene3D" id="1.10.260.40">
    <property type="entry name" value="lambda repressor-like DNA-binding domains"/>
    <property type="match status" value="1"/>
</dbReference>
<dbReference type="SUPFAM" id="SSF47413">
    <property type="entry name" value="lambda repressor-like DNA-binding domains"/>
    <property type="match status" value="1"/>
</dbReference>
<dbReference type="PROSITE" id="PS50943">
    <property type="entry name" value="HTH_CROC1"/>
    <property type="match status" value="1"/>
</dbReference>
<protein>
    <submittedName>
        <fullName evidence="2">Helix-turn-helix domain-containing protein</fullName>
    </submittedName>
</protein>
<dbReference type="EMBL" id="CP078076">
    <property type="protein sequence ID" value="UPL09967.1"/>
    <property type="molecule type" value="Genomic_DNA"/>
</dbReference>
<feature type="domain" description="HTH cro/C1-type" evidence="1">
    <location>
        <begin position="37"/>
        <end position="91"/>
    </location>
</feature>
<dbReference type="InterPro" id="IPR001387">
    <property type="entry name" value="Cro/C1-type_HTH"/>
</dbReference>
<dbReference type="Pfam" id="PF01381">
    <property type="entry name" value="HTH_3"/>
    <property type="match status" value="1"/>
</dbReference>
<dbReference type="InterPro" id="IPR010982">
    <property type="entry name" value="Lambda_DNA-bd_dom_sf"/>
</dbReference>
<evidence type="ECO:0000313" key="2">
    <source>
        <dbReference type="EMBL" id="UPL09967.1"/>
    </source>
</evidence>
<name>A0ABY4IBQ0_9MICO</name>
<evidence type="ECO:0000313" key="3">
    <source>
        <dbReference type="Proteomes" id="UP000831467"/>
    </source>
</evidence>
<proteinExistence type="predicted"/>
<gene>
    <name evidence="2" type="ORF">KV394_02080</name>
</gene>
<organism evidence="2 3">
    <name type="scientific">Microbacterium sufflavum</name>
    <dbReference type="NCBI Taxonomy" id="2851649"/>
    <lineage>
        <taxon>Bacteria</taxon>
        <taxon>Bacillati</taxon>
        <taxon>Actinomycetota</taxon>
        <taxon>Actinomycetes</taxon>
        <taxon>Micrococcales</taxon>
        <taxon>Microbacteriaceae</taxon>
        <taxon>Microbacterium</taxon>
    </lineage>
</organism>
<evidence type="ECO:0000259" key="1">
    <source>
        <dbReference type="PROSITE" id="PS50943"/>
    </source>
</evidence>
<reference evidence="2 3" key="1">
    <citation type="submission" date="2021-06" db="EMBL/GenBank/DDBJ databases">
        <title>Genome-based taxonomic framework of Microbacterium strains isolated from marine environment, the description of four new species and reclassification of four preexisting species.</title>
        <authorList>
            <person name="Lee S.D."/>
            <person name="Kim S.-M."/>
            <person name="Byeon Y.-S."/>
            <person name="Yang H.L."/>
            <person name="Kim I.S."/>
        </authorList>
    </citation>
    <scope>NUCLEOTIDE SEQUENCE [LARGE SCALE GENOMIC DNA]</scope>
    <source>
        <strain evidence="2 3">SSW1-51</strain>
    </source>
</reference>
<dbReference type="RefSeq" id="WP_247982174.1">
    <property type="nucleotide sequence ID" value="NZ_CP078076.1"/>
</dbReference>
<accession>A0ABY4IBQ0</accession>
<dbReference type="SMART" id="SM00530">
    <property type="entry name" value="HTH_XRE"/>
    <property type="match status" value="1"/>
</dbReference>
<dbReference type="CDD" id="cd00093">
    <property type="entry name" value="HTH_XRE"/>
    <property type="match status" value="1"/>
</dbReference>
<sequence length="131" mass="14159">MGEFESVVREIVREELAAARGVPAAYSLSAKSIGAAVRAECARAGKNRSELAEALGVSRPTIAGRLSGAYEFKQGELEKIADLLGITPYNIVESACLGQRIHSETADQSEVARVFNRDAWAQPSRARARRK</sequence>